<evidence type="ECO:0000259" key="7">
    <source>
        <dbReference type="PROSITE" id="PS51900"/>
    </source>
</evidence>
<accession>A0A7X3JXB0</accession>
<dbReference type="PROSITE" id="PS51898">
    <property type="entry name" value="TYR_RECOMBINASE"/>
    <property type="match status" value="1"/>
</dbReference>
<keyword evidence="2" id="KW-0229">DNA integration</keyword>
<evidence type="ECO:0000256" key="2">
    <source>
        <dbReference type="ARBA" id="ARBA00022908"/>
    </source>
</evidence>
<dbReference type="PANTHER" id="PTHR30349:SF64">
    <property type="entry name" value="PROPHAGE INTEGRASE INTD-RELATED"/>
    <property type="match status" value="1"/>
</dbReference>
<dbReference type="PROSITE" id="PS51900">
    <property type="entry name" value="CB"/>
    <property type="match status" value="1"/>
</dbReference>
<dbReference type="CDD" id="cd01189">
    <property type="entry name" value="INT_ICEBs1_C_like"/>
    <property type="match status" value="1"/>
</dbReference>
<dbReference type="Pfam" id="PF00589">
    <property type="entry name" value="Phage_integrase"/>
    <property type="match status" value="1"/>
</dbReference>
<sequence length="342" mass="40110">MRMRQYEKGKWQYEFKYNNKRYRKKGFRTKKEAEYAGIEKLNELQQGYSPDNTLTLHQYLTQWVITYKRNSVSKSTYGGYKSNLKILKSFKIADIPIAKLTRLDVQNFLTAYTETRSQVTGRKMRSLLKTSLDDAVYDGLIKRNPVYRITFKAGHEPKKETDKFISIEEYKRLKNKLMQSNKRMDLILFIMICTGCRVSGAINMKSSYIGKDLYIDEQKTDSSPRYVDVAKEDMQHIRKVISTWAVSMDGYIFKDRGILPRVKRVNARLGELCEELDIKKITTHALRHTHCSYLLSQGVSIQYISKRLGHKNMRITLEVYSHLLEEQFDEENDQAIEVLGTL</sequence>
<evidence type="ECO:0000256" key="5">
    <source>
        <dbReference type="PROSITE-ProRule" id="PRU01248"/>
    </source>
</evidence>
<dbReference type="Gene3D" id="1.10.443.10">
    <property type="entry name" value="Intergrase catalytic core"/>
    <property type="match status" value="1"/>
</dbReference>
<name>A0A7X3JXB0_STAAU</name>
<evidence type="ECO:0000256" key="1">
    <source>
        <dbReference type="ARBA" id="ARBA00008857"/>
    </source>
</evidence>
<evidence type="ECO:0000313" key="9">
    <source>
        <dbReference type="Proteomes" id="UP000471199"/>
    </source>
</evidence>
<dbReference type="InterPro" id="IPR010998">
    <property type="entry name" value="Integrase_recombinase_N"/>
</dbReference>
<comment type="caution">
    <text evidence="8">The sequence shown here is derived from an EMBL/GenBank/DDBJ whole genome shotgun (WGS) entry which is preliminary data.</text>
</comment>
<dbReference type="InterPro" id="IPR050090">
    <property type="entry name" value="Tyrosine_recombinase_XerCD"/>
</dbReference>
<dbReference type="InterPro" id="IPR002104">
    <property type="entry name" value="Integrase_catalytic"/>
</dbReference>
<dbReference type="GO" id="GO:0006310">
    <property type="term" value="P:DNA recombination"/>
    <property type="evidence" value="ECO:0007669"/>
    <property type="project" value="UniProtKB-KW"/>
</dbReference>
<organism evidence="8 9">
    <name type="scientific">Staphylococcus aureus</name>
    <dbReference type="NCBI Taxonomy" id="1280"/>
    <lineage>
        <taxon>Bacteria</taxon>
        <taxon>Bacillati</taxon>
        <taxon>Bacillota</taxon>
        <taxon>Bacilli</taxon>
        <taxon>Bacillales</taxon>
        <taxon>Staphylococcaceae</taxon>
        <taxon>Staphylococcus</taxon>
    </lineage>
</organism>
<dbReference type="PANTHER" id="PTHR30349">
    <property type="entry name" value="PHAGE INTEGRASE-RELATED"/>
    <property type="match status" value="1"/>
</dbReference>
<dbReference type="GO" id="GO:0015074">
    <property type="term" value="P:DNA integration"/>
    <property type="evidence" value="ECO:0007669"/>
    <property type="project" value="InterPro"/>
</dbReference>
<dbReference type="InterPro" id="IPR004107">
    <property type="entry name" value="Integrase_SAM-like_N"/>
</dbReference>
<dbReference type="SUPFAM" id="SSF56349">
    <property type="entry name" value="DNA breaking-rejoining enzymes"/>
    <property type="match status" value="1"/>
</dbReference>
<comment type="similarity">
    <text evidence="1">Belongs to the 'phage' integrase family.</text>
</comment>
<keyword evidence="4" id="KW-0233">DNA recombination</keyword>
<feature type="domain" description="Core-binding (CB)" evidence="7">
    <location>
        <begin position="54"/>
        <end position="136"/>
    </location>
</feature>
<proteinExistence type="inferred from homology"/>
<evidence type="ECO:0000259" key="6">
    <source>
        <dbReference type="PROSITE" id="PS51898"/>
    </source>
</evidence>
<dbReference type="Pfam" id="PF14659">
    <property type="entry name" value="Phage_int_SAM_3"/>
    <property type="match status" value="1"/>
</dbReference>
<gene>
    <name evidence="8" type="ORF">GO814_15025</name>
</gene>
<feature type="domain" description="Tyr recombinase" evidence="6">
    <location>
        <begin position="160"/>
        <end position="333"/>
    </location>
</feature>
<evidence type="ECO:0000313" key="8">
    <source>
        <dbReference type="EMBL" id="MVK36452.1"/>
    </source>
</evidence>
<dbReference type="AlphaFoldDB" id="A0A7X3JXB0"/>
<protein>
    <submittedName>
        <fullName evidence="8">Tyrosine-type recombinase/integrase</fullName>
    </submittedName>
</protein>
<dbReference type="Gene3D" id="1.10.150.130">
    <property type="match status" value="1"/>
</dbReference>
<dbReference type="Proteomes" id="UP000471199">
    <property type="component" value="Unassembled WGS sequence"/>
</dbReference>
<evidence type="ECO:0000256" key="3">
    <source>
        <dbReference type="ARBA" id="ARBA00023125"/>
    </source>
</evidence>
<evidence type="ECO:0000256" key="4">
    <source>
        <dbReference type="ARBA" id="ARBA00023172"/>
    </source>
</evidence>
<dbReference type="InterPro" id="IPR044068">
    <property type="entry name" value="CB"/>
</dbReference>
<reference evidence="8 9" key="1">
    <citation type="submission" date="2019-11" db="EMBL/GenBank/DDBJ databases">
        <title>Implementation of targeted gown and glove precautions to prevent Staphylococcus aureus acquisition in community-based nursing homes.</title>
        <authorList>
            <person name="Stine O.C."/>
        </authorList>
    </citation>
    <scope>NUCLEOTIDE SEQUENCE [LARGE SCALE GENOMIC DNA]</scope>
    <source>
        <strain evidence="8 9">S_2062.LAUP.DI</strain>
    </source>
</reference>
<dbReference type="GO" id="GO:0003677">
    <property type="term" value="F:DNA binding"/>
    <property type="evidence" value="ECO:0007669"/>
    <property type="project" value="UniProtKB-UniRule"/>
</dbReference>
<dbReference type="InterPro" id="IPR013762">
    <property type="entry name" value="Integrase-like_cat_sf"/>
</dbReference>
<keyword evidence="3 5" id="KW-0238">DNA-binding</keyword>
<dbReference type="EMBL" id="WPTS01000049">
    <property type="protein sequence ID" value="MVK36452.1"/>
    <property type="molecule type" value="Genomic_DNA"/>
</dbReference>
<dbReference type="InterPro" id="IPR011010">
    <property type="entry name" value="DNA_brk_join_enz"/>
</dbReference>